<name>A0A077WMA7_9FUNG</name>
<protein>
    <recommendedName>
        <fullName evidence="9">Cytochrome P450</fullName>
    </recommendedName>
</protein>
<dbReference type="OrthoDB" id="1470350at2759"/>
<dbReference type="PRINTS" id="PR00463">
    <property type="entry name" value="EP450I"/>
</dbReference>
<evidence type="ECO:0000256" key="1">
    <source>
        <dbReference type="ARBA" id="ARBA00010617"/>
    </source>
</evidence>
<dbReference type="InterPro" id="IPR050196">
    <property type="entry name" value="Cytochrome_P450_Monoox"/>
</dbReference>
<keyword evidence="3 7" id="KW-0479">Metal-binding</keyword>
<evidence type="ECO:0000256" key="5">
    <source>
        <dbReference type="ARBA" id="ARBA00023004"/>
    </source>
</evidence>
<keyword evidence="4" id="KW-0560">Oxidoreductase</keyword>
<dbReference type="PANTHER" id="PTHR24291">
    <property type="entry name" value="CYTOCHROME P450 FAMILY 4"/>
    <property type="match status" value="1"/>
</dbReference>
<dbReference type="PANTHER" id="PTHR24291:SF50">
    <property type="entry name" value="BIFUNCTIONAL ALBAFLAVENONE MONOOXYGENASE_TERPENE SYNTHASE"/>
    <property type="match status" value="1"/>
</dbReference>
<evidence type="ECO:0000256" key="7">
    <source>
        <dbReference type="PIRSR" id="PIRSR602401-1"/>
    </source>
</evidence>
<reference evidence="8" key="1">
    <citation type="journal article" date="2014" name="Genome Announc.">
        <title>De novo whole-genome sequence and genome annotation of Lichtheimia ramosa.</title>
        <authorList>
            <person name="Linde J."/>
            <person name="Schwartze V."/>
            <person name="Binder U."/>
            <person name="Lass-Florl C."/>
            <person name="Voigt K."/>
            <person name="Horn F."/>
        </authorList>
    </citation>
    <scope>NUCLEOTIDE SEQUENCE</scope>
    <source>
        <strain evidence="8">JMRC FSU:6197</strain>
    </source>
</reference>
<dbReference type="InterPro" id="IPR036396">
    <property type="entry name" value="Cyt_P450_sf"/>
</dbReference>
<keyword evidence="6" id="KW-0503">Monooxygenase</keyword>
<dbReference type="Pfam" id="PF00067">
    <property type="entry name" value="p450"/>
    <property type="match status" value="1"/>
</dbReference>
<dbReference type="SUPFAM" id="SSF48264">
    <property type="entry name" value="Cytochrome P450"/>
    <property type="match status" value="1"/>
</dbReference>
<gene>
    <name evidence="8" type="ORF">LRAMOSA10167</name>
</gene>
<feature type="binding site" description="axial binding residue" evidence="7">
    <location>
        <position position="421"/>
    </location>
    <ligand>
        <name>heme</name>
        <dbReference type="ChEBI" id="CHEBI:30413"/>
    </ligand>
    <ligandPart>
        <name>Fe</name>
        <dbReference type="ChEBI" id="CHEBI:18248"/>
    </ligandPart>
</feature>
<dbReference type="AlphaFoldDB" id="A0A077WMA7"/>
<comment type="similarity">
    <text evidence="1">Belongs to the cytochrome P450 family.</text>
</comment>
<evidence type="ECO:0000256" key="3">
    <source>
        <dbReference type="ARBA" id="ARBA00022723"/>
    </source>
</evidence>
<dbReference type="GO" id="GO:0020037">
    <property type="term" value="F:heme binding"/>
    <property type="evidence" value="ECO:0007669"/>
    <property type="project" value="InterPro"/>
</dbReference>
<dbReference type="PRINTS" id="PR00385">
    <property type="entry name" value="P450"/>
</dbReference>
<keyword evidence="2 7" id="KW-0349">Heme</keyword>
<proteinExistence type="inferred from homology"/>
<dbReference type="InterPro" id="IPR001128">
    <property type="entry name" value="Cyt_P450"/>
</dbReference>
<evidence type="ECO:0000256" key="6">
    <source>
        <dbReference type="ARBA" id="ARBA00023033"/>
    </source>
</evidence>
<dbReference type="InterPro" id="IPR002401">
    <property type="entry name" value="Cyt_P450_E_grp-I"/>
</dbReference>
<evidence type="ECO:0000256" key="2">
    <source>
        <dbReference type="ARBA" id="ARBA00022617"/>
    </source>
</evidence>
<dbReference type="GO" id="GO:0005506">
    <property type="term" value="F:iron ion binding"/>
    <property type="evidence" value="ECO:0007669"/>
    <property type="project" value="InterPro"/>
</dbReference>
<dbReference type="GO" id="GO:0004497">
    <property type="term" value="F:monooxygenase activity"/>
    <property type="evidence" value="ECO:0007669"/>
    <property type="project" value="UniProtKB-KW"/>
</dbReference>
<evidence type="ECO:0000256" key="4">
    <source>
        <dbReference type="ARBA" id="ARBA00023002"/>
    </source>
</evidence>
<organism evidence="8">
    <name type="scientific">Lichtheimia ramosa</name>
    <dbReference type="NCBI Taxonomy" id="688394"/>
    <lineage>
        <taxon>Eukaryota</taxon>
        <taxon>Fungi</taxon>
        <taxon>Fungi incertae sedis</taxon>
        <taxon>Mucoromycota</taxon>
        <taxon>Mucoromycotina</taxon>
        <taxon>Mucoromycetes</taxon>
        <taxon>Mucorales</taxon>
        <taxon>Lichtheimiaceae</taxon>
        <taxon>Lichtheimia</taxon>
    </lineage>
</organism>
<sequence length="477" mass="54204">MAQMQLKSIREIAFTTTLPAAANDTEYGMYLVKKHTGWVLHIARPELIEEFMSKIGKAAKANCMQDVFSPKQQDLFAKSKTFINPKSLLGRFIGGHNLLTLDDNHWIEQHKILKAAFEKANPLESFGAIGQKLVTAVSNISNGSVDWQRLSNHWALDLLGKTLFDFDFGAIDDTEDHWSARYRNIFLACFHPLYLMLPILDTWLLSSKRQHMHQELSSFLCIMDARIRQASNLSSGSESLTEKDLLTLILETRKEHIGYMDDEDIRSNFCAFFMVGHKALACTLALAVYHIATNQSIQQRAREEVIAIMGPGDNDDEIPTLDQISRMPYIEYVIKETMRMHPPTPALHSRAAKEDISLGNLVIPKGTQVSLDIYELHHNPVVWDNPETFEPMRFAPRGEVDQLHSQGKLAWLPFNHQPRQCIGKDFSLMALRVTLAMLVRCYKISLPNDSPHKEGIYTVGHSRINPSGLVINFTKRH</sequence>
<keyword evidence="5 7" id="KW-0408">Iron</keyword>
<dbReference type="Gene3D" id="1.10.630.10">
    <property type="entry name" value="Cytochrome P450"/>
    <property type="match status" value="1"/>
</dbReference>
<accession>A0A077WMA7</accession>
<evidence type="ECO:0000313" key="8">
    <source>
        <dbReference type="EMBL" id="CDS08806.1"/>
    </source>
</evidence>
<evidence type="ECO:0008006" key="9">
    <source>
        <dbReference type="Google" id="ProtNLM"/>
    </source>
</evidence>
<comment type="cofactor">
    <cofactor evidence="7">
        <name>heme</name>
        <dbReference type="ChEBI" id="CHEBI:30413"/>
    </cofactor>
</comment>
<dbReference type="EMBL" id="LK023327">
    <property type="protein sequence ID" value="CDS08806.1"/>
    <property type="molecule type" value="Genomic_DNA"/>
</dbReference>
<dbReference type="GO" id="GO:0016705">
    <property type="term" value="F:oxidoreductase activity, acting on paired donors, with incorporation or reduction of molecular oxygen"/>
    <property type="evidence" value="ECO:0007669"/>
    <property type="project" value="InterPro"/>
</dbReference>